<sequence length="143" mass="16119">MADECKITQALGKICWFEIPVSNVSRAKQFYTDVMGWEMLAEAPPPDKSPIKSMHFFRKGEGFNGAFLEVESDHHLRVYDEAKPRAIPVLATFCVRDCDATLNLISELGGKTILPKTEIGNNMGYYAQFMDSEGNWMGIWSMS</sequence>
<keyword evidence="2" id="KW-0223">Dioxygenase</keyword>
<dbReference type="Pfam" id="PF00903">
    <property type="entry name" value="Glyoxalase"/>
    <property type="match status" value="1"/>
</dbReference>
<evidence type="ECO:0000313" key="2">
    <source>
        <dbReference type="EMBL" id="KAH7324505.1"/>
    </source>
</evidence>
<dbReference type="PANTHER" id="PTHR33993">
    <property type="entry name" value="GLYOXALASE-RELATED"/>
    <property type="match status" value="1"/>
</dbReference>
<dbReference type="CDD" id="cd07247">
    <property type="entry name" value="SgaA_N_like"/>
    <property type="match status" value="1"/>
</dbReference>
<gene>
    <name evidence="2" type="ORF">B0I35DRAFT_163262</name>
</gene>
<accession>A0A8K0SX47</accession>
<dbReference type="PANTHER" id="PTHR33993:SF2">
    <property type="entry name" value="VOC DOMAIN-CONTAINING PROTEIN"/>
    <property type="match status" value="1"/>
</dbReference>
<dbReference type="GO" id="GO:0051213">
    <property type="term" value="F:dioxygenase activity"/>
    <property type="evidence" value="ECO:0007669"/>
    <property type="project" value="UniProtKB-KW"/>
</dbReference>
<evidence type="ECO:0000313" key="3">
    <source>
        <dbReference type="Proteomes" id="UP000813444"/>
    </source>
</evidence>
<comment type="caution">
    <text evidence="2">The sequence shown here is derived from an EMBL/GenBank/DDBJ whole genome shotgun (WGS) entry which is preliminary data.</text>
</comment>
<dbReference type="AlphaFoldDB" id="A0A8K0SX47"/>
<dbReference type="SUPFAM" id="SSF54593">
    <property type="entry name" value="Glyoxalase/Bleomycin resistance protein/Dihydroxybiphenyl dioxygenase"/>
    <property type="match status" value="1"/>
</dbReference>
<dbReference type="OrthoDB" id="447346at2759"/>
<dbReference type="InterPro" id="IPR037523">
    <property type="entry name" value="VOC_core"/>
</dbReference>
<organism evidence="2 3">
    <name type="scientific">Stachybotrys elegans</name>
    <dbReference type="NCBI Taxonomy" id="80388"/>
    <lineage>
        <taxon>Eukaryota</taxon>
        <taxon>Fungi</taxon>
        <taxon>Dikarya</taxon>
        <taxon>Ascomycota</taxon>
        <taxon>Pezizomycotina</taxon>
        <taxon>Sordariomycetes</taxon>
        <taxon>Hypocreomycetidae</taxon>
        <taxon>Hypocreales</taxon>
        <taxon>Stachybotryaceae</taxon>
        <taxon>Stachybotrys</taxon>
    </lineage>
</organism>
<proteinExistence type="predicted"/>
<dbReference type="EMBL" id="JAGPNK010000003">
    <property type="protein sequence ID" value="KAH7324505.1"/>
    <property type="molecule type" value="Genomic_DNA"/>
</dbReference>
<protein>
    <submittedName>
        <fullName evidence="2">Glyoxalase/Bleomycin resistance protein/Dihydroxybiphenyl dioxygenase</fullName>
    </submittedName>
</protein>
<reference evidence="2" key="1">
    <citation type="journal article" date="2021" name="Nat. Commun.">
        <title>Genetic determinants of endophytism in the Arabidopsis root mycobiome.</title>
        <authorList>
            <person name="Mesny F."/>
            <person name="Miyauchi S."/>
            <person name="Thiergart T."/>
            <person name="Pickel B."/>
            <person name="Atanasova L."/>
            <person name="Karlsson M."/>
            <person name="Huettel B."/>
            <person name="Barry K.W."/>
            <person name="Haridas S."/>
            <person name="Chen C."/>
            <person name="Bauer D."/>
            <person name="Andreopoulos W."/>
            <person name="Pangilinan J."/>
            <person name="LaButti K."/>
            <person name="Riley R."/>
            <person name="Lipzen A."/>
            <person name="Clum A."/>
            <person name="Drula E."/>
            <person name="Henrissat B."/>
            <person name="Kohler A."/>
            <person name="Grigoriev I.V."/>
            <person name="Martin F.M."/>
            <person name="Hacquard S."/>
        </authorList>
    </citation>
    <scope>NUCLEOTIDE SEQUENCE</scope>
    <source>
        <strain evidence="2">MPI-CAGE-CH-0235</strain>
    </source>
</reference>
<dbReference type="PROSITE" id="PS51819">
    <property type="entry name" value="VOC"/>
    <property type="match status" value="1"/>
</dbReference>
<keyword evidence="3" id="KW-1185">Reference proteome</keyword>
<feature type="domain" description="VOC" evidence="1">
    <location>
        <begin position="13"/>
        <end position="142"/>
    </location>
</feature>
<dbReference type="InterPro" id="IPR029068">
    <property type="entry name" value="Glyas_Bleomycin-R_OHBP_Dase"/>
</dbReference>
<keyword evidence="2" id="KW-0560">Oxidoreductase</keyword>
<dbReference type="Proteomes" id="UP000813444">
    <property type="component" value="Unassembled WGS sequence"/>
</dbReference>
<dbReference type="Gene3D" id="3.10.180.10">
    <property type="entry name" value="2,3-Dihydroxybiphenyl 1,2-Dioxygenase, domain 1"/>
    <property type="match status" value="1"/>
</dbReference>
<name>A0A8K0SX47_9HYPO</name>
<evidence type="ECO:0000259" key="1">
    <source>
        <dbReference type="PROSITE" id="PS51819"/>
    </source>
</evidence>
<dbReference type="InterPro" id="IPR004360">
    <property type="entry name" value="Glyas_Fos-R_dOase_dom"/>
</dbReference>
<dbReference type="InterPro" id="IPR052164">
    <property type="entry name" value="Anthracycline_SecMetBiosynth"/>
</dbReference>